<keyword evidence="6" id="KW-1133">Transmembrane helix</keyword>
<keyword evidence="5" id="KW-0812">Transmembrane</keyword>
<dbReference type="PANTHER" id="PTHR21716">
    <property type="entry name" value="TRANSMEMBRANE PROTEIN"/>
    <property type="match status" value="1"/>
</dbReference>
<reference evidence="8 9" key="1">
    <citation type="submission" date="2016-07" db="EMBL/GenBank/DDBJ databases">
        <title>Draft genome sequence of Prauserella muralis DSM 45305, isolated from a mould-covered wall in an indoor environment.</title>
        <authorList>
            <person name="Ruckert C."/>
            <person name="Albersmeier A."/>
            <person name="Jiang C.-L."/>
            <person name="Jiang Y."/>
            <person name="Kalinowski J."/>
            <person name="Schneider O."/>
            <person name="Winkler A."/>
            <person name="Zotchev S.B."/>
        </authorList>
    </citation>
    <scope>NUCLEOTIDE SEQUENCE [LARGE SCALE GENOMIC DNA]</scope>
    <source>
        <strain evidence="8 9">DSM 45305</strain>
    </source>
</reference>
<name>A0A2V4B0N7_9PSEU</name>
<evidence type="ECO:0000256" key="1">
    <source>
        <dbReference type="ARBA" id="ARBA00004651"/>
    </source>
</evidence>
<dbReference type="EMBL" id="MASW01000002">
    <property type="protein sequence ID" value="PXY26938.1"/>
    <property type="molecule type" value="Genomic_DNA"/>
</dbReference>
<dbReference type="GO" id="GO:0005886">
    <property type="term" value="C:plasma membrane"/>
    <property type="evidence" value="ECO:0007669"/>
    <property type="project" value="UniProtKB-SubCell"/>
</dbReference>
<gene>
    <name evidence="8" type="ORF">BAY60_10565</name>
</gene>
<keyword evidence="7" id="KW-0472">Membrane</keyword>
<organism evidence="8 9">
    <name type="scientific">Prauserella muralis</name>
    <dbReference type="NCBI Taxonomy" id="588067"/>
    <lineage>
        <taxon>Bacteria</taxon>
        <taxon>Bacillati</taxon>
        <taxon>Actinomycetota</taxon>
        <taxon>Actinomycetes</taxon>
        <taxon>Pseudonocardiales</taxon>
        <taxon>Pseudonocardiaceae</taxon>
        <taxon>Prauserella</taxon>
    </lineage>
</organism>
<sequence length="356" mass="38001">MDQASDPEPRIRLTSGTLRRAAIVSVQLLVVLVLLWALRNVVQHLSYVLIPLLVALLLTAMLEPLVGWLCRHRWPRPLAAFAALLAGLVVAGGIVTFVVIAIIQGWDELRQRVSESIGQIQQWLAGSPFHLGGNLLDRVRQWLEGNQSAVVSQAMGAFTTVGSVLVGLLLALVLLLMFLYDGPKMWHGILRLWRPGAREMVDQAGRRAFHGIVQYVWVTALVALIDAIGIGIGLAVVGVPLTVPLAALVFLGGFVPYVGAVVSGFLAVAVTLVSNGWVSALIILGVVLAVQQLEGQVLQPILQGNVSRLHPVIVLLALVVGGTEGGIAGVLFAVPVVAAFRAVVLTVAEHRAREQT</sequence>
<evidence type="ECO:0000256" key="7">
    <source>
        <dbReference type="ARBA" id="ARBA00023136"/>
    </source>
</evidence>
<evidence type="ECO:0000256" key="4">
    <source>
        <dbReference type="ARBA" id="ARBA00022475"/>
    </source>
</evidence>
<proteinExistence type="inferred from homology"/>
<accession>A0A2V4B0N7</accession>
<dbReference type="Pfam" id="PF01594">
    <property type="entry name" value="AI-2E_transport"/>
    <property type="match status" value="1"/>
</dbReference>
<evidence type="ECO:0000256" key="5">
    <source>
        <dbReference type="ARBA" id="ARBA00022692"/>
    </source>
</evidence>
<keyword evidence="4" id="KW-1003">Cell membrane</keyword>
<evidence type="ECO:0000256" key="6">
    <source>
        <dbReference type="ARBA" id="ARBA00022989"/>
    </source>
</evidence>
<dbReference type="InterPro" id="IPR002549">
    <property type="entry name" value="AI-2E-like"/>
</dbReference>
<comment type="similarity">
    <text evidence="2">Belongs to the autoinducer-2 exporter (AI-2E) (TC 2.A.86) family.</text>
</comment>
<keyword evidence="3" id="KW-0813">Transport</keyword>
<dbReference type="OrthoDB" id="9784366at2"/>
<comment type="caution">
    <text evidence="8">The sequence shown here is derived from an EMBL/GenBank/DDBJ whole genome shotgun (WGS) entry which is preliminary data.</text>
</comment>
<evidence type="ECO:0000313" key="9">
    <source>
        <dbReference type="Proteomes" id="UP000249915"/>
    </source>
</evidence>
<dbReference type="AlphaFoldDB" id="A0A2V4B0N7"/>
<dbReference type="Proteomes" id="UP000249915">
    <property type="component" value="Unassembled WGS sequence"/>
</dbReference>
<protein>
    <submittedName>
        <fullName evidence="8">AI-2E family transporter</fullName>
    </submittedName>
</protein>
<evidence type="ECO:0000256" key="3">
    <source>
        <dbReference type="ARBA" id="ARBA00022448"/>
    </source>
</evidence>
<dbReference type="GO" id="GO:0055085">
    <property type="term" value="P:transmembrane transport"/>
    <property type="evidence" value="ECO:0007669"/>
    <property type="project" value="TreeGrafter"/>
</dbReference>
<dbReference type="PANTHER" id="PTHR21716:SF53">
    <property type="entry name" value="PERMEASE PERM-RELATED"/>
    <property type="match status" value="1"/>
</dbReference>
<evidence type="ECO:0000313" key="8">
    <source>
        <dbReference type="EMBL" id="PXY26938.1"/>
    </source>
</evidence>
<keyword evidence="9" id="KW-1185">Reference proteome</keyword>
<evidence type="ECO:0000256" key="2">
    <source>
        <dbReference type="ARBA" id="ARBA00009773"/>
    </source>
</evidence>
<comment type="subcellular location">
    <subcellularLocation>
        <location evidence="1">Cell membrane</location>
        <topology evidence="1">Multi-pass membrane protein</topology>
    </subcellularLocation>
</comment>
<dbReference type="RefSeq" id="WP_112280937.1">
    <property type="nucleotide sequence ID" value="NZ_MASW01000002.1"/>
</dbReference>